<feature type="region of interest" description="Disordered" evidence="1">
    <location>
        <begin position="1"/>
        <end position="28"/>
    </location>
</feature>
<dbReference type="AlphaFoldDB" id="L0DZX2"/>
<dbReference type="Proteomes" id="UP000010809">
    <property type="component" value="Chromosome"/>
</dbReference>
<dbReference type="Pfam" id="PF02954">
    <property type="entry name" value="HTH_8"/>
    <property type="match status" value="1"/>
</dbReference>
<evidence type="ECO:0000256" key="1">
    <source>
        <dbReference type="SAM" id="MobiDB-lite"/>
    </source>
</evidence>
<gene>
    <name evidence="3" type="ordered locus">TVNIR_2909</name>
</gene>
<evidence type="ECO:0000313" key="3">
    <source>
        <dbReference type="EMBL" id="AGA34547.1"/>
    </source>
</evidence>
<dbReference type="eggNOG" id="COG3284">
    <property type="taxonomic scope" value="Bacteria"/>
</dbReference>
<dbReference type="SUPFAM" id="SSF46689">
    <property type="entry name" value="Homeodomain-like"/>
    <property type="match status" value="1"/>
</dbReference>
<dbReference type="GO" id="GO:0043565">
    <property type="term" value="F:sequence-specific DNA binding"/>
    <property type="evidence" value="ECO:0007669"/>
    <property type="project" value="InterPro"/>
</dbReference>
<accession>L0DZX2</accession>
<name>L0DZX2_THIND</name>
<dbReference type="Gene3D" id="1.10.10.60">
    <property type="entry name" value="Homeodomain-like"/>
    <property type="match status" value="1"/>
</dbReference>
<proteinExistence type="predicted"/>
<feature type="domain" description="DNA binding HTH" evidence="2">
    <location>
        <begin position="26"/>
        <end position="63"/>
    </location>
</feature>
<reference evidence="3" key="1">
    <citation type="submission" date="2015-12" db="EMBL/GenBank/DDBJ databases">
        <authorList>
            <person name="Tikhonova T.V."/>
            <person name="Pavlov A.R."/>
            <person name="Beletsky A.V."/>
            <person name="Mardanov A.V."/>
            <person name="Sorokin D.Y."/>
            <person name="Ravin N.V."/>
            <person name="Popov V.O."/>
        </authorList>
    </citation>
    <scope>NUCLEOTIDE SEQUENCE</scope>
    <source>
        <strain evidence="3">DSM 14787</strain>
    </source>
</reference>
<sequence length="72" mass="8078">MARVLDPDLGMAGNGTDPLPFSAEERRERESLGATLAAHHSNRTLAARHLVIDRATIWRKLHRLRLIPEGSR</sequence>
<dbReference type="InterPro" id="IPR009057">
    <property type="entry name" value="Homeodomain-like_sf"/>
</dbReference>
<dbReference type="KEGG" id="tni:TVNIR_2909"/>
<protein>
    <recommendedName>
        <fullName evidence="2">DNA binding HTH domain-containing protein</fullName>
    </recommendedName>
</protein>
<organism evidence="3 4">
    <name type="scientific">Thioalkalivibrio nitratireducens (strain DSM 14787 / UNIQEM 213 / ALEN2)</name>
    <dbReference type="NCBI Taxonomy" id="1255043"/>
    <lineage>
        <taxon>Bacteria</taxon>
        <taxon>Pseudomonadati</taxon>
        <taxon>Pseudomonadota</taxon>
        <taxon>Gammaproteobacteria</taxon>
        <taxon>Chromatiales</taxon>
        <taxon>Ectothiorhodospiraceae</taxon>
        <taxon>Thioalkalivibrio</taxon>
    </lineage>
</organism>
<evidence type="ECO:0000259" key="2">
    <source>
        <dbReference type="Pfam" id="PF02954"/>
    </source>
</evidence>
<dbReference type="HOGENOM" id="CLU_2721034_0_0_6"/>
<dbReference type="EMBL" id="CP003989">
    <property type="protein sequence ID" value="AGA34547.1"/>
    <property type="molecule type" value="Genomic_DNA"/>
</dbReference>
<dbReference type="PATRIC" id="fig|1255043.3.peg.2934"/>
<evidence type="ECO:0000313" key="4">
    <source>
        <dbReference type="Proteomes" id="UP000010809"/>
    </source>
</evidence>
<keyword evidence="4" id="KW-1185">Reference proteome</keyword>
<dbReference type="InterPro" id="IPR002197">
    <property type="entry name" value="HTH_Fis"/>
</dbReference>